<feature type="region of interest" description="Disordered" evidence="1">
    <location>
        <begin position="363"/>
        <end position="390"/>
    </location>
</feature>
<organism evidence="4 5">
    <name type="scientific">Cellulomonas persica</name>
    <dbReference type="NCBI Taxonomy" id="76861"/>
    <lineage>
        <taxon>Bacteria</taxon>
        <taxon>Bacillati</taxon>
        <taxon>Actinomycetota</taxon>
        <taxon>Actinomycetes</taxon>
        <taxon>Micrococcales</taxon>
        <taxon>Cellulomonadaceae</taxon>
        <taxon>Cellulomonas</taxon>
    </lineage>
</organism>
<sequence>MSPSTSPSAPDGTHDLSPVSPPSDASPPVALPAVSVFLTVREEERHLTAAVEQVLDQDYPGELEVVVAVGPSHDRTRAIADEIAARDPRVRVLDNPTGLTPCGLNIAVAAAAHDVLVRVDGHSEIDRDYVRVAVEALLETGAANVGGLMVPVGTTPFEEAVARAMSSRLGIGAASFHTGGEAGPAPTVYLGVFRRDALERVGGYDEHFVRAQDWELNHRLRENGEVVWFDPRLAVTYRPRGDVRSLARQFFRSGQWRRQVVRHHPETAGLRYLTPPAAVVGIVGGAVLGVVGATVGPTWLVAGAAVPAAYVVGVLAGSVVVGRGMRPAARLRLPAAIATMHVAWGSGFLRGVGREAGGSRASVLYPDPANASRPARSAAGEGINRHSAED</sequence>
<name>A0A510URA2_9CELL</name>
<evidence type="ECO:0000313" key="5">
    <source>
        <dbReference type="Proteomes" id="UP000321386"/>
    </source>
</evidence>
<dbReference type="SUPFAM" id="SSF53448">
    <property type="entry name" value="Nucleotide-diphospho-sugar transferases"/>
    <property type="match status" value="1"/>
</dbReference>
<keyword evidence="2" id="KW-0812">Transmembrane</keyword>
<evidence type="ECO:0000256" key="2">
    <source>
        <dbReference type="SAM" id="Phobius"/>
    </source>
</evidence>
<dbReference type="PANTHER" id="PTHR43685:SF2">
    <property type="entry name" value="GLYCOSYLTRANSFERASE 2-LIKE DOMAIN-CONTAINING PROTEIN"/>
    <property type="match status" value="1"/>
</dbReference>
<accession>A0A510URA2</accession>
<dbReference type="InterPro" id="IPR029044">
    <property type="entry name" value="Nucleotide-diphossugar_trans"/>
</dbReference>
<feature type="compositionally biased region" description="Low complexity" evidence="1">
    <location>
        <begin position="368"/>
        <end position="379"/>
    </location>
</feature>
<dbReference type="EMBL" id="BJUA01000003">
    <property type="protein sequence ID" value="GEK17152.1"/>
    <property type="molecule type" value="Genomic_DNA"/>
</dbReference>
<dbReference type="InterPro" id="IPR001173">
    <property type="entry name" value="Glyco_trans_2-like"/>
</dbReference>
<dbReference type="RefSeq" id="WP_146805416.1">
    <property type="nucleotide sequence ID" value="NZ_BJUA01000003.1"/>
</dbReference>
<feature type="domain" description="Glycosyltransferase 2-like" evidence="3">
    <location>
        <begin position="35"/>
        <end position="201"/>
    </location>
</feature>
<keyword evidence="2" id="KW-0472">Membrane</keyword>
<dbReference type="CDD" id="cd02525">
    <property type="entry name" value="Succinoglycan_BP_ExoA"/>
    <property type="match status" value="1"/>
</dbReference>
<feature type="transmembrane region" description="Helical" evidence="2">
    <location>
        <begin position="272"/>
        <end position="293"/>
    </location>
</feature>
<dbReference type="AlphaFoldDB" id="A0A510URA2"/>
<dbReference type="Gene3D" id="3.90.550.10">
    <property type="entry name" value="Spore Coat Polysaccharide Biosynthesis Protein SpsA, Chain A"/>
    <property type="match status" value="1"/>
</dbReference>
<protein>
    <submittedName>
        <fullName evidence="4">Succinoglycan biosynthesis protein exoa</fullName>
    </submittedName>
</protein>
<dbReference type="InterPro" id="IPR050834">
    <property type="entry name" value="Glycosyltransf_2"/>
</dbReference>
<evidence type="ECO:0000256" key="1">
    <source>
        <dbReference type="SAM" id="MobiDB-lite"/>
    </source>
</evidence>
<gene>
    <name evidence="4" type="ORF">CPE01_08850</name>
</gene>
<evidence type="ECO:0000259" key="3">
    <source>
        <dbReference type="Pfam" id="PF00535"/>
    </source>
</evidence>
<reference evidence="4 5" key="1">
    <citation type="submission" date="2019-07" db="EMBL/GenBank/DDBJ databases">
        <title>Whole genome shotgun sequence of Cellulomonas persica NBRC 101101.</title>
        <authorList>
            <person name="Hosoyama A."/>
            <person name="Uohara A."/>
            <person name="Ohji S."/>
            <person name="Ichikawa N."/>
        </authorList>
    </citation>
    <scope>NUCLEOTIDE SEQUENCE [LARGE SCALE GENOMIC DNA]</scope>
    <source>
        <strain evidence="4 5">NBRC 101101</strain>
    </source>
</reference>
<keyword evidence="5" id="KW-1185">Reference proteome</keyword>
<dbReference type="Proteomes" id="UP000321386">
    <property type="component" value="Unassembled WGS sequence"/>
</dbReference>
<feature type="transmembrane region" description="Helical" evidence="2">
    <location>
        <begin position="299"/>
        <end position="322"/>
    </location>
</feature>
<proteinExistence type="predicted"/>
<dbReference type="OrthoDB" id="1757142at2"/>
<feature type="region of interest" description="Disordered" evidence="1">
    <location>
        <begin position="1"/>
        <end position="27"/>
    </location>
</feature>
<keyword evidence="2" id="KW-1133">Transmembrane helix</keyword>
<dbReference type="PANTHER" id="PTHR43685">
    <property type="entry name" value="GLYCOSYLTRANSFERASE"/>
    <property type="match status" value="1"/>
</dbReference>
<dbReference type="Pfam" id="PF00535">
    <property type="entry name" value="Glycos_transf_2"/>
    <property type="match status" value="1"/>
</dbReference>
<evidence type="ECO:0000313" key="4">
    <source>
        <dbReference type="EMBL" id="GEK17152.1"/>
    </source>
</evidence>
<comment type="caution">
    <text evidence="4">The sequence shown here is derived from an EMBL/GenBank/DDBJ whole genome shotgun (WGS) entry which is preliminary data.</text>
</comment>